<dbReference type="Proteomes" id="UP001595803">
    <property type="component" value="Unassembled WGS sequence"/>
</dbReference>
<protein>
    <submittedName>
        <fullName evidence="2">Permease prefix domain 1-containing protein</fullName>
    </submittedName>
</protein>
<organism evidence="2 3">
    <name type="scientific">Deinococcus rufus</name>
    <dbReference type="NCBI Taxonomy" id="2136097"/>
    <lineage>
        <taxon>Bacteria</taxon>
        <taxon>Thermotogati</taxon>
        <taxon>Deinococcota</taxon>
        <taxon>Deinococci</taxon>
        <taxon>Deinococcales</taxon>
        <taxon>Deinococcaceae</taxon>
        <taxon>Deinococcus</taxon>
    </lineage>
</organism>
<proteinExistence type="predicted"/>
<reference evidence="3" key="1">
    <citation type="journal article" date="2019" name="Int. J. Syst. Evol. Microbiol.">
        <title>The Global Catalogue of Microorganisms (GCM) 10K type strain sequencing project: providing services to taxonomists for standard genome sequencing and annotation.</title>
        <authorList>
            <consortium name="The Broad Institute Genomics Platform"/>
            <consortium name="The Broad Institute Genome Sequencing Center for Infectious Disease"/>
            <person name="Wu L."/>
            <person name="Ma J."/>
        </authorList>
    </citation>
    <scope>NUCLEOTIDE SEQUENCE [LARGE SCALE GENOMIC DNA]</scope>
    <source>
        <strain evidence="3">CCTCC AB 2017081</strain>
    </source>
</reference>
<dbReference type="RefSeq" id="WP_322474023.1">
    <property type="nucleotide sequence ID" value="NZ_JBHRZG010000008.1"/>
</dbReference>
<keyword evidence="3" id="KW-1185">Reference proteome</keyword>
<accession>A0ABV7Z8V5</accession>
<comment type="caution">
    <text evidence="2">The sequence shown here is derived from an EMBL/GenBank/DDBJ whole genome shotgun (WGS) entry which is preliminary data.</text>
</comment>
<evidence type="ECO:0000313" key="3">
    <source>
        <dbReference type="Proteomes" id="UP001595803"/>
    </source>
</evidence>
<feature type="region of interest" description="Disordered" evidence="1">
    <location>
        <begin position="281"/>
        <end position="301"/>
    </location>
</feature>
<name>A0ABV7Z8V5_9DEIO</name>
<dbReference type="NCBIfam" id="NF038403">
    <property type="entry name" value="perm_prefix_1"/>
    <property type="match status" value="1"/>
</dbReference>
<sequence length="392" mass="41547">MSATDRYLHRATRGLWGQQKRDAVTELRGAIEDKIHRHRLCGLSEIEAERAALRDLGSPAAIARELGVVHTGPQVMRVTLLLGVAGLLGMRAAAQLPTVQAVPVPVEVNCIFDDAKLARFSPADQTMVLERIAKAGGRAAYEAACRARVDDGSMNDLVSLPDVLAALQSAGVETRTLPGLDSWVQFRLPGDQWQSVDLTGATVPVPAAAGPFVFAAGLVNLLRGSFVGTLKLTGIVNPILHLGPARMQLGTAARPVRATNVVSLAVADEFEHQLARVSGSGEVPTVHSSADDGPHASRTRLAVPGPDGTLYALVGTEDRQFGLAVRAAQRGTVELPCDCGTVAFGQTGDLKMLLDWNRQGRTGLLVYAVNATDLHDVKLTPVPAAQVTREEP</sequence>
<evidence type="ECO:0000256" key="1">
    <source>
        <dbReference type="SAM" id="MobiDB-lite"/>
    </source>
</evidence>
<dbReference type="InterPro" id="IPR047928">
    <property type="entry name" value="Perm_prefix_1"/>
</dbReference>
<dbReference type="EMBL" id="JBHRZG010000008">
    <property type="protein sequence ID" value="MFC3832723.1"/>
    <property type="molecule type" value="Genomic_DNA"/>
</dbReference>
<gene>
    <name evidence="2" type="ORF">ACFOSB_07625</name>
</gene>
<evidence type="ECO:0000313" key="2">
    <source>
        <dbReference type="EMBL" id="MFC3832723.1"/>
    </source>
</evidence>